<dbReference type="EMBL" id="CALYLK010000001">
    <property type="protein sequence ID" value="CAH8194475.1"/>
    <property type="molecule type" value="Genomic_DNA"/>
</dbReference>
<keyword evidence="4 5" id="KW-0472">Membrane</keyword>
<organism evidence="7 8">
    <name type="scientific">Vibrio aestuarianus</name>
    <dbReference type="NCBI Taxonomy" id="28171"/>
    <lineage>
        <taxon>Bacteria</taxon>
        <taxon>Pseudomonadati</taxon>
        <taxon>Pseudomonadota</taxon>
        <taxon>Gammaproteobacteria</taxon>
        <taxon>Vibrionales</taxon>
        <taxon>Vibrionaceae</taxon>
        <taxon>Vibrio</taxon>
    </lineage>
</organism>
<dbReference type="Proteomes" id="UP001152658">
    <property type="component" value="Unassembled WGS sequence"/>
</dbReference>
<keyword evidence="3 5" id="KW-1133">Transmembrane helix</keyword>
<gene>
    <name evidence="7" type="primary">ribN</name>
    <name evidence="7" type="ORF">VAE063_1000486</name>
</gene>
<keyword evidence="8" id="KW-1185">Reference proteome</keyword>
<evidence type="ECO:0000256" key="5">
    <source>
        <dbReference type="SAM" id="Phobius"/>
    </source>
</evidence>
<dbReference type="InterPro" id="IPR000620">
    <property type="entry name" value="EamA_dom"/>
</dbReference>
<evidence type="ECO:0000256" key="1">
    <source>
        <dbReference type="ARBA" id="ARBA00004141"/>
    </source>
</evidence>
<feature type="transmembrane region" description="Helical" evidence="5">
    <location>
        <begin position="97"/>
        <end position="115"/>
    </location>
</feature>
<dbReference type="PANTHER" id="PTHR22911">
    <property type="entry name" value="ACYL-MALONYL CONDENSING ENZYME-RELATED"/>
    <property type="match status" value="1"/>
</dbReference>
<feature type="transmembrane region" description="Helical" evidence="5">
    <location>
        <begin position="206"/>
        <end position="227"/>
    </location>
</feature>
<feature type="domain" description="EamA" evidence="6">
    <location>
        <begin position="175"/>
        <end position="306"/>
    </location>
</feature>
<evidence type="ECO:0000256" key="2">
    <source>
        <dbReference type="ARBA" id="ARBA00022692"/>
    </source>
</evidence>
<feature type="transmembrane region" description="Helical" evidence="5">
    <location>
        <begin position="121"/>
        <end position="143"/>
    </location>
</feature>
<evidence type="ECO:0000313" key="8">
    <source>
        <dbReference type="Proteomes" id="UP001152658"/>
    </source>
</evidence>
<dbReference type="Pfam" id="PF00892">
    <property type="entry name" value="EamA"/>
    <property type="match status" value="2"/>
</dbReference>
<dbReference type="SUPFAM" id="SSF103481">
    <property type="entry name" value="Multidrug resistance efflux transporter EmrE"/>
    <property type="match status" value="2"/>
</dbReference>
<feature type="transmembrane region" description="Helical" evidence="5">
    <location>
        <begin position="292"/>
        <end position="310"/>
    </location>
</feature>
<feature type="transmembrane region" description="Helical" evidence="5">
    <location>
        <begin position="32"/>
        <end position="54"/>
    </location>
</feature>
<evidence type="ECO:0000259" key="6">
    <source>
        <dbReference type="Pfam" id="PF00892"/>
    </source>
</evidence>
<proteinExistence type="predicted"/>
<feature type="domain" description="EamA" evidence="6">
    <location>
        <begin position="32"/>
        <end position="166"/>
    </location>
</feature>
<evidence type="ECO:0000256" key="4">
    <source>
        <dbReference type="ARBA" id="ARBA00023136"/>
    </source>
</evidence>
<evidence type="ECO:0000256" key="3">
    <source>
        <dbReference type="ARBA" id="ARBA00022989"/>
    </source>
</evidence>
<protein>
    <submittedName>
        <fullName evidence="7">Riboflavin transporter</fullName>
    </submittedName>
</protein>
<sequence length="315" mass="34704">MIGLIMINQYDSTTFHVCTIYMSLKHHHPLQGASWMLLAGLAFAIVNSLAQVASVNYGLSSTTVALIQYAIALVVILPYLSTLGIRRSLRTQHLGLHIFRVFLSVIGIQLWLWALAYPVPIWQGIALLMTSPLFATIGSGLFLKEKVGMARWGATLTGFIGAMIILEPWADNFNWASLLPVGAAFFWACYSLMVKKLSSEDSPSTMVVYLLVLITPFNLLLALPEWQTPEGNILWLILLFAGAMTALAQWAIVKAYAVADASFVQPFDHAKLPLNVLAGWVVFGWAPPGRLWLGAAIIIASVAFITRWETKKSSR</sequence>
<feature type="transmembrane region" description="Helical" evidence="5">
    <location>
        <begin position="66"/>
        <end position="85"/>
    </location>
</feature>
<feature type="transmembrane region" description="Helical" evidence="5">
    <location>
        <begin position="150"/>
        <end position="169"/>
    </location>
</feature>
<dbReference type="PANTHER" id="PTHR22911:SF6">
    <property type="entry name" value="SOLUTE CARRIER FAMILY 35 MEMBER G1"/>
    <property type="match status" value="1"/>
</dbReference>
<evidence type="ECO:0000313" key="7">
    <source>
        <dbReference type="EMBL" id="CAH8194475.1"/>
    </source>
</evidence>
<comment type="subcellular location">
    <subcellularLocation>
        <location evidence="1">Membrane</location>
        <topology evidence="1">Multi-pass membrane protein</topology>
    </subcellularLocation>
</comment>
<dbReference type="InterPro" id="IPR037185">
    <property type="entry name" value="EmrE-like"/>
</dbReference>
<accession>A0ABN8TMX2</accession>
<name>A0ABN8TMX2_9VIBR</name>
<comment type="caution">
    <text evidence="7">The sequence shown here is derived from an EMBL/GenBank/DDBJ whole genome shotgun (WGS) entry which is preliminary data.</text>
</comment>
<reference evidence="7" key="1">
    <citation type="submission" date="2022-06" db="EMBL/GenBank/DDBJ databases">
        <authorList>
            <person name="Goudenege D."/>
            <person name="Le Roux F."/>
        </authorList>
    </citation>
    <scope>NUCLEOTIDE SEQUENCE</scope>
    <source>
        <strain evidence="7">12-063</strain>
    </source>
</reference>
<feature type="transmembrane region" description="Helical" evidence="5">
    <location>
        <begin position="233"/>
        <end position="257"/>
    </location>
</feature>
<keyword evidence="2 5" id="KW-0812">Transmembrane</keyword>